<dbReference type="Gene3D" id="3.40.630.30">
    <property type="match status" value="1"/>
</dbReference>
<dbReference type="RefSeq" id="WP_209558374.1">
    <property type="nucleotide sequence ID" value="NZ_JAEDXU010000008.1"/>
</dbReference>
<proteinExistence type="predicted"/>
<evidence type="ECO:0000313" key="3">
    <source>
        <dbReference type="Proteomes" id="UP000673375"/>
    </source>
</evidence>
<dbReference type="EMBL" id="JAEDXU010000008">
    <property type="protein sequence ID" value="MBP1047598.1"/>
    <property type="molecule type" value="Genomic_DNA"/>
</dbReference>
<comment type="caution">
    <text evidence="2">The sequence shown here is derived from an EMBL/GenBank/DDBJ whole genome shotgun (WGS) entry which is preliminary data.</text>
</comment>
<dbReference type="SUPFAM" id="SSF55729">
    <property type="entry name" value="Acyl-CoA N-acyltransferases (Nat)"/>
    <property type="match status" value="1"/>
</dbReference>
<feature type="domain" description="N-acetyltransferase" evidence="1">
    <location>
        <begin position="12"/>
        <end position="156"/>
    </location>
</feature>
<organism evidence="2 3">
    <name type="scientific">Enterococcus larvae</name>
    <dbReference type="NCBI Taxonomy" id="2794352"/>
    <lineage>
        <taxon>Bacteria</taxon>
        <taxon>Bacillati</taxon>
        <taxon>Bacillota</taxon>
        <taxon>Bacilli</taxon>
        <taxon>Lactobacillales</taxon>
        <taxon>Enterococcaceae</taxon>
        <taxon>Enterococcus</taxon>
    </lineage>
</organism>
<name>A0ABS4CLX8_9ENTE</name>
<dbReference type="Proteomes" id="UP000673375">
    <property type="component" value="Unassembled WGS sequence"/>
</dbReference>
<evidence type="ECO:0000313" key="2">
    <source>
        <dbReference type="EMBL" id="MBP1047598.1"/>
    </source>
</evidence>
<dbReference type="InterPro" id="IPR016181">
    <property type="entry name" value="Acyl_CoA_acyltransferase"/>
</dbReference>
<keyword evidence="3" id="KW-1185">Reference proteome</keyword>
<dbReference type="InterPro" id="IPR000182">
    <property type="entry name" value="GNAT_dom"/>
</dbReference>
<protein>
    <submittedName>
        <fullName evidence="2">GNAT family N-acetyltransferase</fullName>
    </submittedName>
</protein>
<gene>
    <name evidence="2" type="ORF">I6N96_15025</name>
</gene>
<sequence>MKTRIQLMTQDSAVAIADTWNYEGIYSFYDAAADEEDYQELIDPAQRKSNYYEVLKNNELFGYLVIIPKDTNIVELGLGLRPDLTGRGLGQAFIEEALQFLMTSFPIVTHVELSVAAFNKRAFKVYQAVGFSEGEHFLQATNGGSYDFIKMSKKIK</sequence>
<reference evidence="2 3" key="1">
    <citation type="submission" date="2020-12" db="EMBL/GenBank/DDBJ databases">
        <title>Vagococcus allomyrinae sp. nov. and Enterococcus lavae sp. nov., isolated from the larvae of Allomyrina dichotoma.</title>
        <authorList>
            <person name="Lee S.D."/>
        </authorList>
    </citation>
    <scope>NUCLEOTIDE SEQUENCE [LARGE SCALE GENOMIC DNA]</scope>
    <source>
        <strain evidence="2 3">BWM-S5</strain>
    </source>
</reference>
<evidence type="ECO:0000259" key="1">
    <source>
        <dbReference type="PROSITE" id="PS51186"/>
    </source>
</evidence>
<dbReference type="PROSITE" id="PS51186">
    <property type="entry name" value="GNAT"/>
    <property type="match status" value="1"/>
</dbReference>
<dbReference type="Pfam" id="PF00583">
    <property type="entry name" value="Acetyltransf_1"/>
    <property type="match status" value="1"/>
</dbReference>
<accession>A0ABS4CLX8</accession>